<reference evidence="2 3" key="1">
    <citation type="submission" date="2016-10" db="EMBL/GenBank/DDBJ databases">
        <authorList>
            <person name="de Groot N.N."/>
        </authorList>
    </citation>
    <scope>NUCLEOTIDE SEQUENCE [LARGE SCALE GENOMIC DNA]</scope>
    <source>
        <strain evidence="2 3">CGMCC 1.7005</strain>
    </source>
</reference>
<dbReference type="Proteomes" id="UP000236454">
    <property type="component" value="Unassembled WGS sequence"/>
</dbReference>
<evidence type="ECO:0000313" key="2">
    <source>
        <dbReference type="EMBL" id="SFT47749.1"/>
    </source>
</evidence>
<gene>
    <name evidence="2" type="ORF">SAMN05216474_0778</name>
</gene>
<evidence type="ECO:0000313" key="3">
    <source>
        <dbReference type="Proteomes" id="UP000236454"/>
    </source>
</evidence>
<name>A0A1I6YB52_9FLAO</name>
<proteinExistence type="predicted"/>
<feature type="chain" id="PRO_5014996920" evidence="1">
    <location>
        <begin position="20"/>
        <end position="131"/>
    </location>
</feature>
<keyword evidence="1" id="KW-0732">Signal</keyword>
<feature type="signal peptide" evidence="1">
    <location>
        <begin position="1"/>
        <end position="19"/>
    </location>
</feature>
<protein>
    <submittedName>
        <fullName evidence="2">Uncharacterized protein</fullName>
    </submittedName>
</protein>
<evidence type="ECO:0000256" key="1">
    <source>
        <dbReference type="SAM" id="SignalP"/>
    </source>
</evidence>
<sequence length="131" mass="14724">MKILILALALFTCTFGVQAQKNVQLFNHVKIIINGEEKIVKKDIIMTINDGLISISGSLDNTHHYRIIETIDRGESKEYQLKGFDGSRSVIIYGPSVDEQGNSLGNIAIQVFFDPETQEEIGRIIYTHQNT</sequence>
<accession>A0A1I6YB52</accession>
<dbReference type="EMBL" id="FPAS01000001">
    <property type="protein sequence ID" value="SFT47749.1"/>
    <property type="molecule type" value="Genomic_DNA"/>
</dbReference>
<dbReference type="RefSeq" id="WP_090246534.1">
    <property type="nucleotide sequence ID" value="NZ_FPAS01000001.1"/>
</dbReference>
<dbReference type="AlphaFoldDB" id="A0A1I6YB52"/>
<keyword evidence="3" id="KW-1185">Reference proteome</keyword>
<organism evidence="2 3">
    <name type="scientific">Lishizhenia tianjinensis</name>
    <dbReference type="NCBI Taxonomy" id="477690"/>
    <lineage>
        <taxon>Bacteria</taxon>
        <taxon>Pseudomonadati</taxon>
        <taxon>Bacteroidota</taxon>
        <taxon>Flavobacteriia</taxon>
        <taxon>Flavobacteriales</taxon>
        <taxon>Crocinitomicaceae</taxon>
        <taxon>Lishizhenia</taxon>
    </lineage>
</organism>